<comment type="caution">
    <text evidence="1">The sequence shown here is derived from an EMBL/GenBank/DDBJ whole genome shotgun (WGS) entry which is preliminary data.</text>
</comment>
<proteinExistence type="predicted"/>
<evidence type="ECO:0000313" key="1">
    <source>
        <dbReference type="EMBL" id="KKK95545.1"/>
    </source>
</evidence>
<dbReference type="EMBL" id="LAZR01046864">
    <property type="protein sequence ID" value="KKK95545.1"/>
    <property type="molecule type" value="Genomic_DNA"/>
</dbReference>
<name>A0A0F9ABC7_9ZZZZ</name>
<dbReference type="SUPFAM" id="SSF52309">
    <property type="entry name" value="N-(deoxy)ribosyltransferase-like"/>
    <property type="match status" value="1"/>
</dbReference>
<sequence>MRVYVAGKFQDKVQVKWLMDRLEELGHDITFDWTTEHYAKKEETAEDAEQCLSGVFDADVFVGLFTEDYIYKGALIEMGFAMAEEARIYIIGHAIDSCIFSKLADRQFDTEYEFLNYIANE</sequence>
<dbReference type="AlphaFoldDB" id="A0A0F9ABC7"/>
<gene>
    <name evidence="1" type="ORF">LCGC14_2671710</name>
</gene>
<dbReference type="Gene3D" id="3.40.50.450">
    <property type="match status" value="1"/>
</dbReference>
<accession>A0A0F9ABC7</accession>
<protein>
    <recommendedName>
        <fullName evidence="2">Nucleoside 2-deoxyribosyltransferase</fullName>
    </recommendedName>
</protein>
<organism evidence="1">
    <name type="scientific">marine sediment metagenome</name>
    <dbReference type="NCBI Taxonomy" id="412755"/>
    <lineage>
        <taxon>unclassified sequences</taxon>
        <taxon>metagenomes</taxon>
        <taxon>ecological metagenomes</taxon>
    </lineage>
</organism>
<reference evidence="1" key="1">
    <citation type="journal article" date="2015" name="Nature">
        <title>Complex archaea that bridge the gap between prokaryotes and eukaryotes.</title>
        <authorList>
            <person name="Spang A."/>
            <person name="Saw J.H."/>
            <person name="Jorgensen S.L."/>
            <person name="Zaremba-Niedzwiedzka K."/>
            <person name="Martijn J."/>
            <person name="Lind A.E."/>
            <person name="van Eijk R."/>
            <person name="Schleper C."/>
            <person name="Guy L."/>
            <person name="Ettema T.J."/>
        </authorList>
    </citation>
    <scope>NUCLEOTIDE SEQUENCE</scope>
</reference>
<evidence type="ECO:0008006" key="2">
    <source>
        <dbReference type="Google" id="ProtNLM"/>
    </source>
</evidence>